<evidence type="ECO:0000313" key="1">
    <source>
        <dbReference type="EMBL" id="KAF6241321.1"/>
    </source>
</evidence>
<reference evidence="1 2" key="1">
    <citation type="journal article" date="2020" name="Genomics">
        <title>Complete, high-quality genomes from long-read metagenomic sequencing of two wolf lichen thalli reveals enigmatic genome architecture.</title>
        <authorList>
            <person name="McKenzie S.K."/>
            <person name="Walston R.F."/>
            <person name="Allen J.L."/>
        </authorList>
    </citation>
    <scope>NUCLEOTIDE SEQUENCE [LARGE SCALE GENOMIC DNA]</scope>
    <source>
        <strain evidence="1">WasteWater2</strain>
    </source>
</reference>
<dbReference type="AlphaFoldDB" id="A0A8H6G695"/>
<organism evidence="1 2">
    <name type="scientific">Letharia columbiana</name>
    <dbReference type="NCBI Taxonomy" id="112416"/>
    <lineage>
        <taxon>Eukaryota</taxon>
        <taxon>Fungi</taxon>
        <taxon>Dikarya</taxon>
        <taxon>Ascomycota</taxon>
        <taxon>Pezizomycotina</taxon>
        <taxon>Lecanoromycetes</taxon>
        <taxon>OSLEUM clade</taxon>
        <taxon>Lecanoromycetidae</taxon>
        <taxon>Lecanorales</taxon>
        <taxon>Lecanorineae</taxon>
        <taxon>Parmeliaceae</taxon>
        <taxon>Letharia</taxon>
    </lineage>
</organism>
<dbReference type="RefSeq" id="XP_037170561.1">
    <property type="nucleotide sequence ID" value="XM_037301982.1"/>
</dbReference>
<dbReference type="EMBL" id="JACCJC010000001">
    <property type="protein sequence ID" value="KAF6241321.1"/>
    <property type="molecule type" value="Genomic_DNA"/>
</dbReference>
<accession>A0A8H6G695</accession>
<protein>
    <submittedName>
        <fullName evidence="1">Uncharacterized protein</fullName>
    </submittedName>
</protein>
<comment type="caution">
    <text evidence="1">The sequence shown here is derived from an EMBL/GenBank/DDBJ whole genome shotgun (WGS) entry which is preliminary data.</text>
</comment>
<dbReference type="GeneID" id="59281711"/>
<dbReference type="Proteomes" id="UP000578531">
    <property type="component" value="Unassembled WGS sequence"/>
</dbReference>
<proteinExistence type="predicted"/>
<sequence>MDELDNNMTSQSSNAALIMNRKYPQADESLRNRLSELIFEGGTESLALERTMRRHRLPVSHVNKRLALDREDRKFLHGKAEAVLYPKHQQITPKSRDPTHLHRISASEIVPEPLRPQESPFPSQVFTSTSDSSPQIAGFDFLPVPKVDSNGMFECPYCYILCPVKKSIGKHWR</sequence>
<keyword evidence="2" id="KW-1185">Reference proteome</keyword>
<gene>
    <name evidence="1" type="ORF">HO173_000031</name>
</gene>
<evidence type="ECO:0000313" key="2">
    <source>
        <dbReference type="Proteomes" id="UP000578531"/>
    </source>
</evidence>
<name>A0A8H6G695_9LECA</name>